<feature type="domain" description="BD-FAE-like" evidence="2">
    <location>
        <begin position="31"/>
        <end position="83"/>
    </location>
</feature>
<dbReference type="Pfam" id="PF20434">
    <property type="entry name" value="BD-FAE"/>
    <property type="match status" value="2"/>
</dbReference>
<dbReference type="GO" id="GO:0016787">
    <property type="term" value="F:hydrolase activity"/>
    <property type="evidence" value="ECO:0007669"/>
    <property type="project" value="UniProtKB-KW"/>
</dbReference>
<evidence type="ECO:0000313" key="4">
    <source>
        <dbReference type="Proteomes" id="UP000011648"/>
    </source>
</evidence>
<dbReference type="InterPro" id="IPR050300">
    <property type="entry name" value="GDXG_lipolytic_enzyme"/>
</dbReference>
<dbReference type="RefSeq" id="WP_006825181.1">
    <property type="nucleotide sequence ID" value="NZ_AOIL01000018.1"/>
</dbReference>
<accession>M0A9W6</accession>
<evidence type="ECO:0000259" key="2">
    <source>
        <dbReference type="Pfam" id="PF20434"/>
    </source>
</evidence>
<evidence type="ECO:0000313" key="3">
    <source>
        <dbReference type="EMBL" id="ELY94118.1"/>
    </source>
</evidence>
<dbReference type="InterPro" id="IPR029058">
    <property type="entry name" value="AB_hydrolase_fold"/>
</dbReference>
<dbReference type="ESTHER" id="9eury-m0a9w6">
    <property type="family name" value="BD-FAE"/>
</dbReference>
<dbReference type="PANTHER" id="PTHR48081:SF13">
    <property type="entry name" value="ALPHA_BETA HYDROLASE"/>
    <property type="match status" value="1"/>
</dbReference>
<comment type="caution">
    <text evidence="3">The sequence shown here is derived from an EMBL/GenBank/DDBJ whole genome shotgun (WGS) entry which is preliminary data.</text>
</comment>
<dbReference type="AlphaFoldDB" id="M0A9W6"/>
<name>M0A9W6_9EURY</name>
<evidence type="ECO:0000256" key="1">
    <source>
        <dbReference type="ARBA" id="ARBA00022801"/>
    </source>
</evidence>
<dbReference type="Proteomes" id="UP000011648">
    <property type="component" value="Unassembled WGS sequence"/>
</dbReference>
<dbReference type="EMBL" id="AOIL01000018">
    <property type="protein sequence ID" value="ELY94118.1"/>
    <property type="molecule type" value="Genomic_DNA"/>
</dbReference>
<dbReference type="InterPro" id="IPR049492">
    <property type="entry name" value="BD-FAE-like_dom"/>
</dbReference>
<keyword evidence="4" id="KW-1185">Reference proteome</keyword>
<feature type="domain" description="BD-FAE-like" evidence="2">
    <location>
        <begin position="106"/>
        <end position="256"/>
    </location>
</feature>
<keyword evidence="1" id="KW-0378">Hydrolase</keyword>
<dbReference type="STRING" id="1230458.C484_06829"/>
<dbReference type="SUPFAM" id="SSF53474">
    <property type="entry name" value="alpha/beta-Hydrolases"/>
    <property type="match status" value="1"/>
</dbReference>
<gene>
    <name evidence="3" type="ORF">C484_06829</name>
</gene>
<dbReference type="Gene3D" id="3.40.50.1820">
    <property type="entry name" value="alpha/beta hydrolase"/>
    <property type="match status" value="1"/>
</dbReference>
<protein>
    <submittedName>
        <fullName evidence="3">Esterase/lipase-like protein</fullName>
    </submittedName>
</protein>
<dbReference type="PATRIC" id="fig|1230458.4.peg.1385"/>
<sequence length="338" mass="36411">MSEPTGEAADANVSVHEGITYADREAGELELDLYLPDGERPPLVVYIHGGGWIAETRDNIPDPERYAAEWGCAIASVSYRLAEVPDDAGPEMQEMYDPANPTPRGTFPAHFVDVKAAIRWLRANAAEYGYDAERIGAWGSSAGGHLAMLAGVVEDVMDLGAAFDGELKKSVAPDTSGTVQAVVSWYGLTDFTFAADNAPGIPSLLLGGPASDHPKRFEQASPITHVSADSPPTLLMHGRADEVVAVEHSRRFFDALDEAGVNAVFYELHDRNHVWAEHIEDIESEREAMDLLTTEPTPSQSVYSATHVDDGGTPDPLLDTTLPAGPAAIEQFFARTIK</sequence>
<reference evidence="3 4" key="1">
    <citation type="journal article" date="2014" name="PLoS Genet.">
        <title>Phylogenetically driven sequencing of extremely halophilic archaea reveals strategies for static and dynamic osmo-response.</title>
        <authorList>
            <person name="Becker E.A."/>
            <person name="Seitzer P.M."/>
            <person name="Tritt A."/>
            <person name="Larsen D."/>
            <person name="Krusor M."/>
            <person name="Yao A.I."/>
            <person name="Wu D."/>
            <person name="Madern D."/>
            <person name="Eisen J.A."/>
            <person name="Darling A.E."/>
            <person name="Facciotti M.T."/>
        </authorList>
    </citation>
    <scope>NUCLEOTIDE SEQUENCE [LARGE SCALE GENOMIC DNA]</scope>
    <source>
        <strain evidence="3 4">DSM 12281</strain>
    </source>
</reference>
<organism evidence="3 4">
    <name type="scientific">Natrialba taiwanensis DSM 12281</name>
    <dbReference type="NCBI Taxonomy" id="1230458"/>
    <lineage>
        <taxon>Archaea</taxon>
        <taxon>Methanobacteriati</taxon>
        <taxon>Methanobacteriota</taxon>
        <taxon>Stenosarchaea group</taxon>
        <taxon>Halobacteria</taxon>
        <taxon>Halobacteriales</taxon>
        <taxon>Natrialbaceae</taxon>
        <taxon>Natrialba</taxon>
    </lineage>
</organism>
<dbReference type="PANTHER" id="PTHR48081">
    <property type="entry name" value="AB HYDROLASE SUPERFAMILY PROTEIN C4A8.06C"/>
    <property type="match status" value="1"/>
</dbReference>
<proteinExistence type="predicted"/>
<dbReference type="OrthoDB" id="33195at2157"/>